<reference evidence="1" key="1">
    <citation type="submission" date="2015-05" db="UniProtKB">
        <authorList>
            <consortium name="EnsemblMetazoa"/>
        </authorList>
    </citation>
    <scope>IDENTIFICATION</scope>
</reference>
<name>T1H889_RHOPR</name>
<sequence length="95" mass="10980">VAKFRMVFWLEVLMEELMLRYMLVCKRTFLLEDKKFLTLKRNYCKKLKCVYNTSPLKNKDKPNCQYGAVATIPVPLLPEDDSVVASFSALLVSGQ</sequence>
<dbReference type="HOGENOM" id="CLU_2378791_0_0_1"/>
<proteinExistence type="predicted"/>
<accession>T1H889</accession>
<organism evidence="1 2">
    <name type="scientific">Rhodnius prolixus</name>
    <name type="common">Triatomid bug</name>
    <dbReference type="NCBI Taxonomy" id="13249"/>
    <lineage>
        <taxon>Eukaryota</taxon>
        <taxon>Metazoa</taxon>
        <taxon>Ecdysozoa</taxon>
        <taxon>Arthropoda</taxon>
        <taxon>Hexapoda</taxon>
        <taxon>Insecta</taxon>
        <taxon>Pterygota</taxon>
        <taxon>Neoptera</taxon>
        <taxon>Paraneoptera</taxon>
        <taxon>Hemiptera</taxon>
        <taxon>Heteroptera</taxon>
        <taxon>Panheteroptera</taxon>
        <taxon>Cimicomorpha</taxon>
        <taxon>Reduviidae</taxon>
        <taxon>Triatominae</taxon>
        <taxon>Rhodnius</taxon>
    </lineage>
</organism>
<dbReference type="Proteomes" id="UP000015103">
    <property type="component" value="Unassembled WGS sequence"/>
</dbReference>
<dbReference type="VEuPathDB" id="VectorBase:RPRC000227"/>
<dbReference type="EnsemblMetazoa" id="RPRC000227-RA">
    <property type="protein sequence ID" value="RPRC000227-PA"/>
    <property type="gene ID" value="RPRC000227"/>
</dbReference>
<evidence type="ECO:0000313" key="1">
    <source>
        <dbReference type="EnsemblMetazoa" id="RPRC000227-PA"/>
    </source>
</evidence>
<dbReference type="EMBL" id="ACPB03020331">
    <property type="status" value="NOT_ANNOTATED_CDS"/>
    <property type="molecule type" value="Genomic_DNA"/>
</dbReference>
<evidence type="ECO:0000313" key="2">
    <source>
        <dbReference type="Proteomes" id="UP000015103"/>
    </source>
</evidence>
<dbReference type="InParanoid" id="T1H889"/>
<dbReference type="AlphaFoldDB" id="T1H889"/>
<protein>
    <submittedName>
        <fullName evidence="1">Uncharacterized protein</fullName>
    </submittedName>
</protein>
<keyword evidence="2" id="KW-1185">Reference proteome</keyword>